<dbReference type="RefSeq" id="WP_008291343.1">
    <property type="nucleotide sequence ID" value="NZ_GG657899.1"/>
</dbReference>
<dbReference type="HOGENOM" id="CLU_1383214_0_0_6"/>
<reference evidence="1 2" key="1">
    <citation type="journal article" date="2011" name="J. Bacteriol.">
        <title>Draft genome sequence of the chemolithoheterotrophic, halophilic methylotroph Methylophaga thiooxydans DMS010.</title>
        <authorList>
            <person name="Boden R."/>
            <person name="Ferriera S."/>
            <person name="Johnson J."/>
            <person name="Kelly D.P."/>
            <person name="Murrell J.C."/>
            <person name="Schafer H."/>
        </authorList>
    </citation>
    <scope>NUCLEOTIDE SEQUENCE [LARGE SCALE GENOMIC DNA]</scope>
    <source>
        <strain evidence="1 2">DMS010</strain>
    </source>
</reference>
<evidence type="ECO:0000313" key="1">
    <source>
        <dbReference type="EMBL" id="EEF79257.1"/>
    </source>
</evidence>
<dbReference type="AlphaFoldDB" id="C0N6Q4"/>
<keyword evidence="2" id="KW-1185">Reference proteome</keyword>
<evidence type="ECO:0000313" key="2">
    <source>
        <dbReference type="Proteomes" id="UP000004679"/>
    </source>
</evidence>
<protein>
    <submittedName>
        <fullName evidence="1">Uncharacterized protein</fullName>
    </submittedName>
</protein>
<dbReference type="EMBL" id="GG657899">
    <property type="protein sequence ID" value="EEF79257.1"/>
    <property type="molecule type" value="Genomic_DNA"/>
</dbReference>
<dbReference type="OrthoDB" id="9795505at2"/>
<gene>
    <name evidence="1" type="ORF">MDMS009_1844</name>
</gene>
<name>C0N6Q4_9GAMM</name>
<sequence length="194" mass="23418">MSRIEQLLQQIRQLEEELLLELNQRSQVIGFTIKGKRVEFERSIRLAHKRLKYGIWRWLFGIRPINIITAPIIYAMIVPLVLIDVLVSFYQYTCFPIYGISRVKRDHYIVFDRHHLSFLNIFERLHCLYCSYGNGVVAYIREILARTEQYFCPIKHARKVLGTHERYYQFIEYGDATDYHQRLQQFRKNLAKEE</sequence>
<dbReference type="Proteomes" id="UP000004679">
    <property type="component" value="Unassembled WGS sequence"/>
</dbReference>
<proteinExistence type="predicted"/>
<organism evidence="1 2">
    <name type="scientific">Methylophaga thiooxydans DMS010</name>
    <dbReference type="NCBI Taxonomy" id="637616"/>
    <lineage>
        <taxon>Bacteria</taxon>
        <taxon>Pseudomonadati</taxon>
        <taxon>Pseudomonadota</taxon>
        <taxon>Gammaproteobacteria</taxon>
        <taxon>Thiotrichales</taxon>
        <taxon>Piscirickettsiaceae</taxon>
        <taxon>Methylophaga</taxon>
    </lineage>
</organism>
<accession>C0N6Q4</accession>